<dbReference type="AlphaFoldDB" id="L2GNM3"/>
<keyword evidence="3" id="KW-1185">Reference proteome</keyword>
<evidence type="ECO:0000313" key="2">
    <source>
        <dbReference type="EMBL" id="ELA42441.1"/>
    </source>
</evidence>
<dbReference type="VEuPathDB" id="MicrosporidiaDB:VICG_00540"/>
<reference evidence="3" key="1">
    <citation type="submission" date="2011-05" db="EMBL/GenBank/DDBJ databases">
        <title>The genome sequence of Vittaforma corneae strain ATCC 50505.</title>
        <authorList>
            <consortium name="The Broad Institute Genome Sequencing Platform"/>
            <person name="Cuomo C."/>
            <person name="Didier E."/>
            <person name="Bowers L."/>
            <person name="Young S.K."/>
            <person name="Zeng Q."/>
            <person name="Gargeya S."/>
            <person name="Fitzgerald M."/>
            <person name="Haas B."/>
            <person name="Abouelleil A."/>
            <person name="Alvarado L."/>
            <person name="Arachchi H.M."/>
            <person name="Berlin A."/>
            <person name="Chapman S.B."/>
            <person name="Gearin G."/>
            <person name="Goldberg J."/>
            <person name="Griggs A."/>
            <person name="Gujja S."/>
            <person name="Hansen M."/>
            <person name="Heiman D."/>
            <person name="Howarth C."/>
            <person name="Larimer J."/>
            <person name="Lui A."/>
            <person name="MacDonald P.J.P."/>
            <person name="McCowen C."/>
            <person name="Montmayeur A."/>
            <person name="Murphy C."/>
            <person name="Neiman D."/>
            <person name="Pearson M."/>
            <person name="Priest M."/>
            <person name="Roberts A."/>
            <person name="Saif S."/>
            <person name="Shea T."/>
            <person name="Sisk P."/>
            <person name="Stolte C."/>
            <person name="Sykes S."/>
            <person name="Wortman J."/>
            <person name="Nusbaum C."/>
            <person name="Birren B."/>
        </authorList>
    </citation>
    <scope>NUCLEOTIDE SEQUENCE [LARGE SCALE GENOMIC DNA]</scope>
    <source>
        <strain evidence="3">ATCC 50505</strain>
    </source>
</reference>
<dbReference type="InterPro" id="IPR031522">
    <property type="entry name" value="Mad3_Bub1_I_2"/>
</dbReference>
<feature type="compositionally biased region" description="Basic and acidic residues" evidence="1">
    <location>
        <begin position="209"/>
        <end position="229"/>
    </location>
</feature>
<dbReference type="Pfam" id="PF17014">
    <property type="entry name" value="Mad3_BUB1_I_2"/>
    <property type="match status" value="1"/>
</dbReference>
<dbReference type="InParanoid" id="L2GNM3"/>
<evidence type="ECO:0000256" key="1">
    <source>
        <dbReference type="SAM" id="MobiDB-lite"/>
    </source>
</evidence>
<accession>L2GNM3</accession>
<dbReference type="HOGENOM" id="CLU_485889_0_0_1"/>
<dbReference type="OrthoDB" id="2192347at2759"/>
<proteinExistence type="predicted"/>
<evidence type="ECO:0000313" key="3">
    <source>
        <dbReference type="Proteomes" id="UP000011082"/>
    </source>
</evidence>
<gene>
    <name evidence="2" type="ORF">VICG_00540</name>
</gene>
<dbReference type="EMBL" id="JH370132">
    <property type="protein sequence ID" value="ELA42441.1"/>
    <property type="molecule type" value="Genomic_DNA"/>
</dbReference>
<dbReference type="Proteomes" id="UP000011082">
    <property type="component" value="Unassembled WGS sequence"/>
</dbReference>
<name>L2GNM3_VITCO</name>
<sequence>MMKTKSTKEKQEEILLAYIDIPYFRNNPTYIERWRTYYQRYKDPQILLLMYHKQISTFYHWIYLELSQHFLKKSQPQIAHFILHEALKNNVYDATRIKEAIEKIPPFEKKYSKGDMLGLLNTRNIQALGKTWNCSNETFFYLTNPPKSLVNYEIQKIKNYEEKYAQGKIEMKEIITNFMAGIEHSQSIQQEVNEVTKSEENNKVLGQADKSRENSKPLDKVDKPVETPDNKMQLGTVDRMACQEQNDGIANTMNAKQIAGLHSQECVLFSDAHQKIVEKEPENINQEAEMLANDKLVPVVTIQQAENKYAMNLIGQVEKEYVMDSSSYISIQENEKDDSQVCKKQKIDGNSIFETAFFEISDDFKLNSEICFDRYIYLVQKIGQDGVELLRIAKNADITQTMIGKMFFLKKCSYLSCKIFKNVFGFDACRCLSEYFILYEYSRMCDLKDIISTAGIYVKYFYLKKLLERLLSLMEKGYLLVNTVDFFIDQDFDLGFNCVELCELNDDSLKMVIRLLKETFLTSADELTIDFHMISRLNNQLNTPAAKKEILKHKTEILQSI</sequence>
<organism evidence="2 3">
    <name type="scientific">Vittaforma corneae (strain ATCC 50505)</name>
    <name type="common">Microsporidian parasite</name>
    <name type="synonym">Nosema corneum</name>
    <dbReference type="NCBI Taxonomy" id="993615"/>
    <lineage>
        <taxon>Eukaryota</taxon>
        <taxon>Fungi</taxon>
        <taxon>Fungi incertae sedis</taxon>
        <taxon>Microsporidia</taxon>
        <taxon>Nosematidae</taxon>
        <taxon>Vittaforma</taxon>
    </lineage>
</organism>
<dbReference type="RefSeq" id="XP_007603992.1">
    <property type="nucleotide sequence ID" value="XM_007603930.1"/>
</dbReference>
<feature type="region of interest" description="Disordered" evidence="1">
    <location>
        <begin position="192"/>
        <end position="231"/>
    </location>
</feature>
<dbReference type="GeneID" id="19881257"/>
<protein>
    <submittedName>
        <fullName evidence="2">Uncharacterized protein</fullName>
    </submittedName>
</protein>
<dbReference type="Gene3D" id="1.25.40.430">
    <property type="match status" value="1"/>
</dbReference>